<keyword evidence="13 15" id="KW-0472">Membrane</keyword>
<dbReference type="CDD" id="cd00082">
    <property type="entry name" value="HisKA"/>
    <property type="match status" value="1"/>
</dbReference>
<evidence type="ECO:0000256" key="3">
    <source>
        <dbReference type="ARBA" id="ARBA00012438"/>
    </source>
</evidence>
<feature type="domain" description="Histidine kinase" evidence="16">
    <location>
        <begin position="245"/>
        <end position="462"/>
    </location>
</feature>
<dbReference type="PATRIC" id="fig|1461583.4.peg.1355"/>
<dbReference type="Pfam" id="PF00512">
    <property type="entry name" value="HisKA"/>
    <property type="match status" value="1"/>
</dbReference>
<evidence type="ECO:0000256" key="14">
    <source>
        <dbReference type="SAM" id="Coils"/>
    </source>
</evidence>
<dbReference type="SMART" id="SM00304">
    <property type="entry name" value="HAMP"/>
    <property type="match status" value="1"/>
</dbReference>
<gene>
    <name evidence="18" type="primary">phoR_4</name>
    <name evidence="18" type="ORF">BN1050_01398</name>
</gene>
<dbReference type="PRINTS" id="PR00344">
    <property type="entry name" value="BCTRLSENSOR"/>
</dbReference>
<dbReference type="SUPFAM" id="SSF47384">
    <property type="entry name" value="Homodimeric domain of signal transducing histidine kinase"/>
    <property type="match status" value="1"/>
</dbReference>
<dbReference type="EMBL" id="LN483075">
    <property type="protein sequence ID" value="CEA02992.1"/>
    <property type="molecule type" value="Genomic_DNA"/>
</dbReference>
<dbReference type="SMART" id="SM00387">
    <property type="entry name" value="HATPase_c"/>
    <property type="match status" value="1"/>
</dbReference>
<dbReference type="InterPro" id="IPR003661">
    <property type="entry name" value="HisK_dim/P_dom"/>
</dbReference>
<evidence type="ECO:0000256" key="10">
    <source>
        <dbReference type="ARBA" id="ARBA00022840"/>
    </source>
</evidence>
<dbReference type="CDD" id="cd00075">
    <property type="entry name" value="HATPase"/>
    <property type="match status" value="1"/>
</dbReference>
<evidence type="ECO:0000256" key="6">
    <source>
        <dbReference type="ARBA" id="ARBA00022679"/>
    </source>
</evidence>
<protein>
    <recommendedName>
        <fullName evidence="3">histidine kinase</fullName>
        <ecNumber evidence="3">2.7.13.3</ecNumber>
    </recommendedName>
</protein>
<dbReference type="InterPro" id="IPR036890">
    <property type="entry name" value="HATPase_C_sf"/>
</dbReference>
<keyword evidence="14" id="KW-0175">Coiled coil</keyword>
<dbReference type="EC" id="2.7.13.3" evidence="3"/>
<dbReference type="Gene3D" id="6.10.340.10">
    <property type="match status" value="1"/>
</dbReference>
<dbReference type="InterPro" id="IPR005467">
    <property type="entry name" value="His_kinase_dom"/>
</dbReference>
<comment type="subcellular location">
    <subcellularLocation>
        <location evidence="2">Cell membrane</location>
        <topology evidence="2">Multi-pass membrane protein</topology>
    </subcellularLocation>
</comment>
<evidence type="ECO:0000256" key="13">
    <source>
        <dbReference type="ARBA" id="ARBA00023136"/>
    </source>
</evidence>
<keyword evidence="4" id="KW-1003">Cell membrane</keyword>
<dbReference type="GO" id="GO:0005524">
    <property type="term" value="F:ATP binding"/>
    <property type="evidence" value="ECO:0007669"/>
    <property type="project" value="UniProtKB-KW"/>
</dbReference>
<keyword evidence="11 15" id="KW-1133">Transmembrane helix</keyword>
<accession>A0A078MC29</accession>
<evidence type="ECO:0000256" key="9">
    <source>
        <dbReference type="ARBA" id="ARBA00022777"/>
    </source>
</evidence>
<dbReference type="CDD" id="cd06225">
    <property type="entry name" value="HAMP"/>
    <property type="match status" value="1"/>
</dbReference>
<evidence type="ECO:0000256" key="11">
    <source>
        <dbReference type="ARBA" id="ARBA00022989"/>
    </source>
</evidence>
<dbReference type="InterPro" id="IPR050398">
    <property type="entry name" value="HssS/ArlS-like"/>
</dbReference>
<dbReference type="Pfam" id="PF02518">
    <property type="entry name" value="HATPase_c"/>
    <property type="match status" value="1"/>
</dbReference>
<sequence>MKKLSTRIWLLIVTFIALTVIFMYFLTEFLYLQLYVQDAESSMEEIGTKLQTMYKGGRVDDQLILDIETYNNYSNFNVFAVRNPRELSACVPFDIDYDTLIGVDERQKLLAGEYVSSMGYEPRFERQVISVMFPLVDQNRLEGIIYIYFPLAKISELTNQEVLILFFSAFLFALVAAFLVSKGLRHIMRPLRDLQQAVDKMSAGDYNIHVPVSSMDEIGKLSQAFNEMAEAIHKEDEAQKTFLATVSHELRTPISYVKGYSEAIQSGMIKKEEQDETIGLLVREANRMERLTNELLQLARMNNEQEEELVLYPIPLAETLREVEQLMSPVAAKKNITLAVTLDDALIVMADEEKLKQIAINLIENAVNYSSEGSCITLQATQHGQFARVMIKDEGIGIPAEDLPHITERFYRVNKARSRSDGGSGLGLSIVDQLVKQQGATMTITSEVGKGTTVVVDVPVMEE</sequence>
<evidence type="ECO:0000256" key="15">
    <source>
        <dbReference type="SAM" id="Phobius"/>
    </source>
</evidence>
<dbReference type="Gene3D" id="1.10.287.130">
    <property type="match status" value="1"/>
</dbReference>
<evidence type="ECO:0000313" key="18">
    <source>
        <dbReference type="EMBL" id="CEA02992.1"/>
    </source>
</evidence>
<evidence type="ECO:0000259" key="17">
    <source>
        <dbReference type="PROSITE" id="PS50885"/>
    </source>
</evidence>
<dbReference type="PANTHER" id="PTHR45528:SF1">
    <property type="entry name" value="SENSOR HISTIDINE KINASE CPXA"/>
    <property type="match status" value="1"/>
</dbReference>
<name>A0A078MC29_9BACL</name>
<dbReference type="PANTHER" id="PTHR45528">
    <property type="entry name" value="SENSOR HISTIDINE KINASE CPXA"/>
    <property type="match status" value="1"/>
</dbReference>
<feature type="transmembrane region" description="Helical" evidence="15">
    <location>
        <begin position="7"/>
        <end position="26"/>
    </location>
</feature>
<reference evidence="18" key="1">
    <citation type="submission" date="2014-07" db="EMBL/GenBank/DDBJ databases">
        <authorList>
            <person name="Urmite Genomes Urmite Genomes"/>
        </authorList>
    </citation>
    <scope>NUCLEOTIDE SEQUENCE</scope>
    <source>
        <strain evidence="18">13S34_air</strain>
    </source>
</reference>
<proteinExistence type="predicted"/>
<dbReference type="HOGENOM" id="CLU_000445_89_6_9"/>
<dbReference type="FunFam" id="1.10.287.130:FF:000001">
    <property type="entry name" value="Two-component sensor histidine kinase"/>
    <property type="match status" value="1"/>
</dbReference>
<feature type="domain" description="HAMP" evidence="17">
    <location>
        <begin position="185"/>
        <end position="237"/>
    </location>
</feature>
<evidence type="ECO:0000256" key="7">
    <source>
        <dbReference type="ARBA" id="ARBA00022692"/>
    </source>
</evidence>
<evidence type="ECO:0000256" key="5">
    <source>
        <dbReference type="ARBA" id="ARBA00022553"/>
    </source>
</evidence>
<evidence type="ECO:0000256" key="4">
    <source>
        <dbReference type="ARBA" id="ARBA00022475"/>
    </source>
</evidence>
<keyword evidence="8" id="KW-0547">Nucleotide-binding</keyword>
<dbReference type="Pfam" id="PF00672">
    <property type="entry name" value="HAMP"/>
    <property type="match status" value="1"/>
</dbReference>
<dbReference type="AlphaFoldDB" id="A0A078MC29"/>
<evidence type="ECO:0000256" key="1">
    <source>
        <dbReference type="ARBA" id="ARBA00000085"/>
    </source>
</evidence>
<organism evidence="18">
    <name type="scientific">Metalysinibacillus saudimassiliensis</name>
    <dbReference type="NCBI Taxonomy" id="1461583"/>
    <lineage>
        <taxon>Bacteria</taxon>
        <taxon>Bacillati</taxon>
        <taxon>Bacillota</taxon>
        <taxon>Bacilli</taxon>
        <taxon>Bacillales</taxon>
        <taxon>Caryophanaceae</taxon>
        <taxon>Metalysinibacillus</taxon>
    </lineage>
</organism>
<evidence type="ECO:0000259" key="16">
    <source>
        <dbReference type="PROSITE" id="PS50109"/>
    </source>
</evidence>
<keyword evidence="5" id="KW-0597">Phosphoprotein</keyword>
<dbReference type="PROSITE" id="PS50109">
    <property type="entry name" value="HIS_KIN"/>
    <property type="match status" value="1"/>
</dbReference>
<keyword evidence="12" id="KW-0902">Two-component regulatory system</keyword>
<dbReference type="GO" id="GO:0000155">
    <property type="term" value="F:phosphorelay sensor kinase activity"/>
    <property type="evidence" value="ECO:0007669"/>
    <property type="project" value="InterPro"/>
</dbReference>
<dbReference type="SMART" id="SM00388">
    <property type="entry name" value="HisKA"/>
    <property type="match status" value="1"/>
</dbReference>
<dbReference type="InterPro" id="IPR036097">
    <property type="entry name" value="HisK_dim/P_sf"/>
</dbReference>
<dbReference type="InterPro" id="IPR003660">
    <property type="entry name" value="HAMP_dom"/>
</dbReference>
<dbReference type="InterPro" id="IPR004358">
    <property type="entry name" value="Sig_transdc_His_kin-like_C"/>
</dbReference>
<feature type="transmembrane region" description="Helical" evidence="15">
    <location>
        <begin position="162"/>
        <end position="180"/>
    </location>
</feature>
<keyword evidence="6" id="KW-0808">Transferase</keyword>
<evidence type="ECO:0000256" key="8">
    <source>
        <dbReference type="ARBA" id="ARBA00022741"/>
    </source>
</evidence>
<dbReference type="InterPro" id="IPR003594">
    <property type="entry name" value="HATPase_dom"/>
</dbReference>
<keyword evidence="9" id="KW-0418">Kinase</keyword>
<dbReference type="GO" id="GO:0005886">
    <property type="term" value="C:plasma membrane"/>
    <property type="evidence" value="ECO:0007669"/>
    <property type="project" value="UniProtKB-SubCell"/>
</dbReference>
<keyword evidence="7 15" id="KW-0812">Transmembrane</keyword>
<comment type="catalytic activity">
    <reaction evidence="1">
        <text>ATP + protein L-histidine = ADP + protein N-phospho-L-histidine.</text>
        <dbReference type="EC" id="2.7.13.3"/>
    </reaction>
</comment>
<dbReference type="SUPFAM" id="SSF158472">
    <property type="entry name" value="HAMP domain-like"/>
    <property type="match status" value="1"/>
</dbReference>
<keyword evidence="10" id="KW-0067">ATP-binding</keyword>
<dbReference type="SUPFAM" id="SSF55874">
    <property type="entry name" value="ATPase domain of HSP90 chaperone/DNA topoisomerase II/histidine kinase"/>
    <property type="match status" value="1"/>
</dbReference>
<feature type="coiled-coil region" evidence="14">
    <location>
        <begin position="281"/>
        <end position="308"/>
    </location>
</feature>
<evidence type="ECO:0000256" key="2">
    <source>
        <dbReference type="ARBA" id="ARBA00004651"/>
    </source>
</evidence>
<evidence type="ECO:0000256" key="12">
    <source>
        <dbReference type="ARBA" id="ARBA00023012"/>
    </source>
</evidence>
<dbReference type="Gene3D" id="3.30.565.10">
    <property type="entry name" value="Histidine kinase-like ATPase, C-terminal domain"/>
    <property type="match status" value="1"/>
</dbReference>
<dbReference type="PROSITE" id="PS50885">
    <property type="entry name" value="HAMP"/>
    <property type="match status" value="1"/>
</dbReference>
<dbReference type="FunFam" id="3.30.565.10:FF:000006">
    <property type="entry name" value="Sensor histidine kinase WalK"/>
    <property type="match status" value="1"/>
</dbReference>